<feature type="transmembrane region" description="Helical" evidence="1">
    <location>
        <begin position="113"/>
        <end position="135"/>
    </location>
</feature>
<feature type="transmembrane region" description="Helical" evidence="1">
    <location>
        <begin position="85"/>
        <end position="106"/>
    </location>
</feature>
<dbReference type="STRING" id="118168.MC7420_1005"/>
<feature type="transmembrane region" description="Helical" evidence="1">
    <location>
        <begin position="181"/>
        <end position="205"/>
    </location>
</feature>
<evidence type="ECO:0000313" key="3">
    <source>
        <dbReference type="EMBL" id="EDX72336.1"/>
    </source>
</evidence>
<keyword evidence="4" id="KW-1185">Reference proteome</keyword>
<reference evidence="3 4" key="1">
    <citation type="submission" date="2008-07" db="EMBL/GenBank/DDBJ databases">
        <authorList>
            <person name="Tandeau de Marsac N."/>
            <person name="Ferriera S."/>
            <person name="Johnson J."/>
            <person name="Kravitz S."/>
            <person name="Beeson K."/>
            <person name="Sutton G."/>
            <person name="Rogers Y.-H."/>
            <person name="Friedman R."/>
            <person name="Frazier M."/>
            <person name="Venter J.C."/>
        </authorList>
    </citation>
    <scope>NUCLEOTIDE SEQUENCE [LARGE SCALE GENOMIC DNA]</scope>
    <source>
        <strain evidence="3 4">PCC 7420</strain>
    </source>
</reference>
<evidence type="ECO:0000256" key="1">
    <source>
        <dbReference type="SAM" id="Phobius"/>
    </source>
</evidence>
<keyword evidence="1" id="KW-0812">Transmembrane</keyword>
<gene>
    <name evidence="3" type="ORF">MC7420_1005</name>
</gene>
<name>B4W0M8_9CYAN</name>
<dbReference type="Proteomes" id="UP000003835">
    <property type="component" value="Unassembled WGS sequence"/>
</dbReference>
<feature type="transmembrane region" description="Helical" evidence="1">
    <location>
        <begin position="155"/>
        <end position="174"/>
    </location>
</feature>
<evidence type="ECO:0000313" key="4">
    <source>
        <dbReference type="Proteomes" id="UP000003835"/>
    </source>
</evidence>
<dbReference type="RefSeq" id="WP_006104613.1">
    <property type="nucleotide sequence ID" value="NZ_DS989865.1"/>
</dbReference>
<protein>
    <submittedName>
        <fullName evidence="3">PAP2 superfamily protein</fullName>
    </submittedName>
</protein>
<keyword evidence="1" id="KW-0472">Membrane</keyword>
<sequence>MFKEKSSQIIATLIQIWRSQANKPLFWKLAIIPILGVILTVAGLWVFLEIADEVLEKQTQAIDTTLILLVKQFHSPLLDWVMRGASIIGGTVVVTLICLILGAIFWARQQRVYFTALAITAIGGTGLNLLIKQLFDRQRPQLWEMTRSEPNTSSFPSGHAMLSLVIYGFIAYLLARHFRRWRWWIVSLIIGLIALIGFSRVYLGIHWPTDIVAGQAAGLTWLMACLLNLEIYRRYHQYRNNSPQSLSS</sequence>
<dbReference type="CDD" id="cd03392">
    <property type="entry name" value="PAP2_like_2"/>
    <property type="match status" value="1"/>
</dbReference>
<dbReference type="PANTHER" id="PTHR14969:SF13">
    <property type="entry name" value="AT30094P"/>
    <property type="match status" value="1"/>
</dbReference>
<keyword evidence="1" id="KW-1133">Transmembrane helix</keyword>
<dbReference type="Gene3D" id="1.20.144.10">
    <property type="entry name" value="Phosphatidic acid phosphatase type 2/haloperoxidase"/>
    <property type="match status" value="2"/>
</dbReference>
<dbReference type="AlphaFoldDB" id="B4W0M8"/>
<proteinExistence type="predicted"/>
<dbReference type="PANTHER" id="PTHR14969">
    <property type="entry name" value="SPHINGOSINE-1-PHOSPHATE PHOSPHOHYDROLASE"/>
    <property type="match status" value="1"/>
</dbReference>
<feature type="transmembrane region" description="Helical" evidence="1">
    <location>
        <begin position="211"/>
        <end position="229"/>
    </location>
</feature>
<dbReference type="HOGENOM" id="CLU_072573_3_0_3"/>
<dbReference type="eggNOG" id="COG0671">
    <property type="taxonomic scope" value="Bacteria"/>
</dbReference>
<dbReference type="SUPFAM" id="SSF48317">
    <property type="entry name" value="Acid phosphatase/Vanadium-dependent haloperoxidase"/>
    <property type="match status" value="1"/>
</dbReference>
<feature type="transmembrane region" description="Helical" evidence="1">
    <location>
        <begin position="25"/>
        <end position="48"/>
    </location>
</feature>
<dbReference type="InterPro" id="IPR000326">
    <property type="entry name" value="PAP2/HPO"/>
</dbReference>
<dbReference type="OrthoDB" id="9789113at2"/>
<dbReference type="Pfam" id="PF01569">
    <property type="entry name" value="PAP2"/>
    <property type="match status" value="1"/>
</dbReference>
<evidence type="ECO:0000259" key="2">
    <source>
        <dbReference type="SMART" id="SM00014"/>
    </source>
</evidence>
<feature type="domain" description="Phosphatidic acid phosphatase type 2/haloperoxidase" evidence="2">
    <location>
        <begin position="112"/>
        <end position="226"/>
    </location>
</feature>
<dbReference type="InterPro" id="IPR036938">
    <property type="entry name" value="PAP2/HPO_sf"/>
</dbReference>
<organism evidence="3 4">
    <name type="scientific">Coleofasciculus chthonoplastes PCC 7420</name>
    <dbReference type="NCBI Taxonomy" id="118168"/>
    <lineage>
        <taxon>Bacteria</taxon>
        <taxon>Bacillati</taxon>
        <taxon>Cyanobacteriota</taxon>
        <taxon>Cyanophyceae</taxon>
        <taxon>Coleofasciculales</taxon>
        <taxon>Coleofasciculaceae</taxon>
        <taxon>Coleofasciculus</taxon>
    </lineage>
</organism>
<dbReference type="EMBL" id="DS989865">
    <property type="protein sequence ID" value="EDX72336.1"/>
    <property type="molecule type" value="Genomic_DNA"/>
</dbReference>
<accession>B4W0M8</accession>
<dbReference type="SMART" id="SM00014">
    <property type="entry name" value="acidPPc"/>
    <property type="match status" value="1"/>
</dbReference>